<feature type="region of interest" description="Disordered" evidence="2">
    <location>
        <begin position="1"/>
        <end position="99"/>
    </location>
</feature>
<keyword evidence="1" id="KW-0175">Coiled coil</keyword>
<keyword evidence="4" id="KW-1185">Reference proteome</keyword>
<dbReference type="Proteomes" id="UP000693981">
    <property type="component" value="Unassembled WGS sequence"/>
</dbReference>
<dbReference type="OrthoDB" id="78113at2759"/>
<feature type="compositionally biased region" description="Low complexity" evidence="2">
    <location>
        <begin position="22"/>
        <end position="49"/>
    </location>
</feature>
<sequence>MSSADPSAPPPRRSKREHHPSSRFFSSTASSPSSAALPPSGASSSSSSRRPQRRRVSTPSPAVTRTPSPSASLVTSPASSQVPSVRPDSMGIHGQRRRLRAAAHSTTTSLVTAVYMQPPGTAKLNQVLAKYSSQECTLLCEVILSQLETQTMAPTVLDEEKSPACIRWEAVAKTIQTTHRLNMNARDCQQLWKFLAYGQIPSEQSGEAELLSDSDEEDFQRTPRQINAKLAAEKVSAEKKKSEDAVKLSEQVKTPVTETAVGSAVAEAPDKPVTEKEAATESSDKEEVKTVAAAMETRDEAPDESVDHSVKKSVTQATATAEAPGQPKAQSEVAPTDEAGGGLVPPSNDAAQGGDSEPSIRLYPTYTLPTGAPDSWHRPFNPKKSLPLTFVASRFLKRKPQPVSTKPVGGGPAIQATAPKLPSSAATGIAIAGAARLSTADLKRKQVAPVQNSAAIKKTKLEISPSAAAASRIYTPSSTPPPAAKRARTQLEFFELRLREERAKAQNKTELTAAEIQRLYGEASMQVRRECQELAVHDIDRYNRELVRVRIWEKAVGSKSMQPKPVAAQPASQKPTTSVSVTTTSASRNPGPAAALLAHAAAVAAAAEKAKASGALSGKSSATIAVAQVPPSRTTGEPAKPAQK</sequence>
<feature type="region of interest" description="Disordered" evidence="2">
    <location>
        <begin position="609"/>
        <end position="644"/>
    </location>
</feature>
<feature type="region of interest" description="Disordered" evidence="2">
    <location>
        <begin position="401"/>
        <end position="422"/>
    </location>
</feature>
<feature type="region of interest" description="Disordered" evidence="2">
    <location>
        <begin position="558"/>
        <end position="592"/>
    </location>
</feature>
<comment type="caution">
    <text evidence="3">The sequence shown here is derived from an EMBL/GenBank/DDBJ whole genome shotgun (WGS) entry which is preliminary data.</text>
</comment>
<dbReference type="AlphaFoldDB" id="A0A8T1WT61"/>
<feature type="compositionally biased region" description="Low complexity" evidence="2">
    <location>
        <begin position="576"/>
        <end position="592"/>
    </location>
</feature>
<evidence type="ECO:0000313" key="3">
    <source>
        <dbReference type="EMBL" id="KAG7395824.1"/>
    </source>
</evidence>
<accession>A0A8T1WT61</accession>
<proteinExistence type="predicted"/>
<evidence type="ECO:0000313" key="4">
    <source>
        <dbReference type="Proteomes" id="UP000693981"/>
    </source>
</evidence>
<feature type="compositionally biased region" description="Basic and acidic residues" evidence="2">
    <location>
        <begin position="268"/>
        <end position="289"/>
    </location>
</feature>
<feature type="coiled-coil region" evidence="1">
    <location>
        <begin position="484"/>
        <end position="511"/>
    </location>
</feature>
<evidence type="ECO:0000256" key="2">
    <source>
        <dbReference type="SAM" id="MobiDB-lite"/>
    </source>
</evidence>
<reference evidence="3" key="1">
    <citation type="submission" date="2021-02" db="EMBL/GenBank/DDBJ databases">
        <authorList>
            <person name="Palmer J.M."/>
        </authorList>
    </citation>
    <scope>NUCLEOTIDE SEQUENCE</scope>
    <source>
        <strain evidence="3">SCRP23</strain>
    </source>
</reference>
<evidence type="ECO:0000256" key="1">
    <source>
        <dbReference type="SAM" id="Coils"/>
    </source>
</evidence>
<gene>
    <name evidence="3" type="ORF">PHYBOEH_003117</name>
</gene>
<dbReference type="EMBL" id="JAGDFL010000185">
    <property type="protein sequence ID" value="KAG7395824.1"/>
    <property type="molecule type" value="Genomic_DNA"/>
</dbReference>
<feature type="compositionally biased region" description="Basic and acidic residues" evidence="2">
    <location>
        <begin position="296"/>
        <end position="310"/>
    </location>
</feature>
<feature type="compositionally biased region" description="Polar residues" evidence="2">
    <location>
        <begin position="63"/>
        <end position="83"/>
    </location>
</feature>
<protein>
    <submittedName>
        <fullName evidence="3">Uncharacterized protein</fullName>
    </submittedName>
</protein>
<name>A0A8T1WT61_9STRA</name>
<feature type="region of interest" description="Disordered" evidence="2">
    <location>
        <begin position="259"/>
        <end position="366"/>
    </location>
</feature>
<organism evidence="3 4">
    <name type="scientific">Phytophthora boehmeriae</name>
    <dbReference type="NCBI Taxonomy" id="109152"/>
    <lineage>
        <taxon>Eukaryota</taxon>
        <taxon>Sar</taxon>
        <taxon>Stramenopiles</taxon>
        <taxon>Oomycota</taxon>
        <taxon>Peronosporomycetes</taxon>
        <taxon>Peronosporales</taxon>
        <taxon>Peronosporaceae</taxon>
        <taxon>Phytophthora</taxon>
    </lineage>
</organism>
<feature type="compositionally biased region" description="Low complexity" evidence="2">
    <location>
        <begin position="609"/>
        <end position="622"/>
    </location>
</feature>